<accession>A0A2A9EBJ0</accession>
<evidence type="ECO:0000313" key="3">
    <source>
        <dbReference type="EMBL" id="PFG35645.1"/>
    </source>
</evidence>
<evidence type="ECO:0008006" key="5">
    <source>
        <dbReference type="Google" id="ProtNLM"/>
    </source>
</evidence>
<feature type="transmembrane region" description="Helical" evidence="2">
    <location>
        <begin position="22"/>
        <end position="41"/>
    </location>
</feature>
<organism evidence="3 4">
    <name type="scientific">Flavimobilis soli</name>
    <dbReference type="NCBI Taxonomy" id="442709"/>
    <lineage>
        <taxon>Bacteria</taxon>
        <taxon>Bacillati</taxon>
        <taxon>Actinomycetota</taxon>
        <taxon>Actinomycetes</taxon>
        <taxon>Micrococcales</taxon>
        <taxon>Jonesiaceae</taxon>
        <taxon>Flavimobilis</taxon>
    </lineage>
</organism>
<keyword evidence="2" id="KW-1133">Transmembrane helix</keyword>
<evidence type="ECO:0000256" key="1">
    <source>
        <dbReference type="SAM" id="MobiDB-lite"/>
    </source>
</evidence>
<dbReference type="OrthoDB" id="5119659at2"/>
<name>A0A2A9EBJ0_9MICO</name>
<keyword evidence="2" id="KW-0812">Transmembrane</keyword>
<dbReference type="RefSeq" id="WP_098456919.1">
    <property type="nucleotide sequence ID" value="NZ_PDJH01000001.1"/>
</dbReference>
<dbReference type="Proteomes" id="UP000221394">
    <property type="component" value="Unassembled WGS sequence"/>
</dbReference>
<feature type="region of interest" description="Disordered" evidence="1">
    <location>
        <begin position="179"/>
        <end position="218"/>
    </location>
</feature>
<evidence type="ECO:0000313" key="4">
    <source>
        <dbReference type="Proteomes" id="UP000221394"/>
    </source>
</evidence>
<dbReference type="AlphaFoldDB" id="A0A2A9EBJ0"/>
<proteinExistence type="predicted"/>
<gene>
    <name evidence="3" type="ORF">ATL41_0340</name>
</gene>
<comment type="caution">
    <text evidence="3">The sequence shown here is derived from an EMBL/GenBank/DDBJ whole genome shotgun (WGS) entry which is preliminary data.</text>
</comment>
<keyword evidence="4" id="KW-1185">Reference proteome</keyword>
<keyword evidence="2" id="KW-0472">Membrane</keyword>
<sequence>MDRHNDERGLLRGDSGVTLTELLVALGVFTAVIAVFMAGVVTMTKNTARAVSVSDTGSVVRTVFQRMDKEVRYASSINRPGKGPSGAYYVEYLIQVVEGGKPQRCIQWRVTADRKLQRREATGPSGSGATGWYTFSDGVRNDLNVPAQLPFRFSPADNVYANQRLKVVLEVAPNASQTGSGLETEFVARNTSSSSTTNADLDDDGRSDIMTCTGMGRD</sequence>
<protein>
    <recommendedName>
        <fullName evidence="5">Prepilin-type N-terminal cleavage/methylation domain-containing protein</fullName>
    </recommendedName>
</protein>
<dbReference type="EMBL" id="PDJH01000001">
    <property type="protein sequence ID" value="PFG35645.1"/>
    <property type="molecule type" value="Genomic_DNA"/>
</dbReference>
<reference evidence="3 4" key="1">
    <citation type="submission" date="2017-10" db="EMBL/GenBank/DDBJ databases">
        <title>Sequencing the genomes of 1000 actinobacteria strains.</title>
        <authorList>
            <person name="Klenk H.-P."/>
        </authorList>
    </citation>
    <scope>NUCLEOTIDE SEQUENCE [LARGE SCALE GENOMIC DNA]</scope>
    <source>
        <strain evidence="3 4">DSM 21574</strain>
    </source>
</reference>
<evidence type="ECO:0000256" key="2">
    <source>
        <dbReference type="SAM" id="Phobius"/>
    </source>
</evidence>